<dbReference type="PROSITE" id="PS51257">
    <property type="entry name" value="PROKAR_LIPOPROTEIN"/>
    <property type="match status" value="1"/>
</dbReference>
<evidence type="ECO:0000313" key="1">
    <source>
        <dbReference type="EMBL" id="GAD02069.1"/>
    </source>
</evidence>
<reference evidence="1" key="1">
    <citation type="journal article" date="2013" name="Genome Announc.">
        <title>Draft Genome Sequence of Agarivorans albus Strain MKT 106T, an Agarolytic Marine Bacterium.</title>
        <authorList>
            <person name="Yasuike M."/>
            <person name="Nakamura Y."/>
            <person name="Kai W."/>
            <person name="Fujiwara A."/>
            <person name="Fukui Y."/>
            <person name="Satomi M."/>
            <person name="Sano M."/>
        </authorList>
    </citation>
    <scope>NUCLEOTIDE SEQUENCE [LARGE SCALE GENOMIC DNA]</scope>
</reference>
<protein>
    <recommendedName>
        <fullName evidence="3">Lipoprotein</fullName>
    </recommendedName>
</protein>
<sequence length="37" mass="4156">MFNTKTLIQIVLATLALSACSSHHELDKRVTEKTINK</sequence>
<dbReference type="EMBL" id="BARX01000013">
    <property type="protein sequence ID" value="GAD02069.1"/>
    <property type="molecule type" value="Genomic_DNA"/>
</dbReference>
<comment type="caution">
    <text evidence="1">The sequence shown here is derived from an EMBL/GenBank/DDBJ whole genome shotgun (WGS) entry which is preliminary data.</text>
</comment>
<keyword evidence="2" id="KW-1185">Reference proteome</keyword>
<dbReference type="AlphaFoldDB" id="R9PL10"/>
<name>R9PL10_AGAAL</name>
<gene>
    <name evidence="1" type="ORF">AALB_2149</name>
</gene>
<organism evidence="1 2">
    <name type="scientific">Agarivorans albus MKT 106</name>
    <dbReference type="NCBI Taxonomy" id="1331007"/>
    <lineage>
        <taxon>Bacteria</taxon>
        <taxon>Pseudomonadati</taxon>
        <taxon>Pseudomonadota</taxon>
        <taxon>Gammaproteobacteria</taxon>
        <taxon>Alteromonadales</taxon>
        <taxon>Alteromonadaceae</taxon>
        <taxon>Agarivorans</taxon>
    </lineage>
</organism>
<dbReference type="Proteomes" id="UP000014461">
    <property type="component" value="Unassembled WGS sequence"/>
</dbReference>
<evidence type="ECO:0000313" key="2">
    <source>
        <dbReference type="Proteomes" id="UP000014461"/>
    </source>
</evidence>
<accession>R9PL10</accession>
<proteinExistence type="predicted"/>
<evidence type="ECO:0008006" key="3">
    <source>
        <dbReference type="Google" id="ProtNLM"/>
    </source>
</evidence>